<dbReference type="RefSeq" id="WP_185277766.1">
    <property type="nucleotide sequence ID" value="NZ_CP043641.1"/>
</dbReference>
<evidence type="ECO:0000313" key="1">
    <source>
        <dbReference type="EMBL" id="QNE34591.1"/>
    </source>
</evidence>
<name>A0A7G6Y7X6_9MICO</name>
<evidence type="ECO:0008006" key="3">
    <source>
        <dbReference type="Google" id="ProtNLM"/>
    </source>
</evidence>
<reference evidence="2" key="1">
    <citation type="submission" date="2019-09" db="EMBL/GenBank/DDBJ databases">
        <title>Antimicrobial potential of Antarctic Bacteria.</title>
        <authorList>
            <person name="Benaud N."/>
            <person name="Edwards R.J."/>
            <person name="Ferrari B.C."/>
        </authorList>
    </citation>
    <scope>NUCLEOTIDE SEQUENCE [LARGE SCALE GENOMIC DNA]</scope>
    <source>
        <strain evidence="2">INR9</strain>
    </source>
</reference>
<protein>
    <recommendedName>
        <fullName evidence="3">Peptide chain release factor 1</fullName>
    </recommendedName>
</protein>
<dbReference type="AlphaFoldDB" id="A0A7G6Y7X6"/>
<dbReference type="InterPro" id="IPR041638">
    <property type="entry name" value="BaeRF_family11"/>
</dbReference>
<dbReference type="EMBL" id="CP043641">
    <property type="protein sequence ID" value="QNE34591.1"/>
    <property type="molecule type" value="Genomic_DNA"/>
</dbReference>
<dbReference type="KEGG" id="lse:F1C12_05260"/>
<gene>
    <name evidence="1" type="ORF">F1C12_05260</name>
</gene>
<dbReference type="Pfam" id="PF18855">
    <property type="entry name" value="baeRF_family11"/>
    <property type="match status" value="1"/>
</dbReference>
<organism evidence="1 2">
    <name type="scientific">Leifsonia shinshuensis</name>
    <dbReference type="NCBI Taxonomy" id="150026"/>
    <lineage>
        <taxon>Bacteria</taxon>
        <taxon>Bacillati</taxon>
        <taxon>Actinomycetota</taxon>
        <taxon>Actinomycetes</taxon>
        <taxon>Micrococcales</taxon>
        <taxon>Microbacteriaceae</taxon>
        <taxon>Leifsonia</taxon>
    </lineage>
</organism>
<accession>A0A7G6Y7X6</accession>
<evidence type="ECO:0000313" key="2">
    <source>
        <dbReference type="Proteomes" id="UP000515511"/>
    </source>
</evidence>
<proteinExistence type="predicted"/>
<dbReference type="Proteomes" id="UP000515511">
    <property type="component" value="Chromosome"/>
</dbReference>
<sequence length="373" mass="40209">MEYKDIPTKADIERIAALREPGCVSIYLPTGTTPPEADKARIELKNHLALAVKSLEAMGVDRHRIAAVQAEGEGILEDRDFWRYQSRSLAVFLDGEVAETFRLPNRLSSACEVADRFYIKPLLRAVTFPQSALILALAQNSVRLIRVDPELPPALIEVDGMPKDVAAAVGKTSISGRAAEGRIQGSEGQKVRMLEYVQAIERALHPLLAASTEPLILASAEPLTGIFRGATDYPRLVDDVIAGNPEDKTEDELATAARGVLDRLYAGKIDALKEDFSTRIAGGTALVDLSDIARAATYGAVETLVFDIDRRVPGSLDDETGKIAYLDDDTAGNYGVVDEIIRRSLASKAKVYALRAEDVPGGGAVAAAVRFPV</sequence>